<dbReference type="EMBL" id="CADCVX010000010">
    <property type="protein sequence ID" value="CAA9481288.1"/>
    <property type="molecule type" value="Genomic_DNA"/>
</dbReference>
<evidence type="ECO:0000259" key="1">
    <source>
        <dbReference type="Pfam" id="PF04248"/>
    </source>
</evidence>
<dbReference type="InterPro" id="IPR038694">
    <property type="entry name" value="DUF427_sf"/>
</dbReference>
<dbReference type="Gene3D" id="2.170.150.40">
    <property type="entry name" value="Domain of unknown function (DUF427)"/>
    <property type="match status" value="1"/>
</dbReference>
<name>A0A6J4S1U4_9SPHN</name>
<dbReference type="PANTHER" id="PTHR43058">
    <property type="entry name" value="SLR0655 PROTEIN"/>
    <property type="match status" value="1"/>
</dbReference>
<protein>
    <recommendedName>
        <fullName evidence="1">DUF427 domain-containing protein</fullName>
    </recommendedName>
</protein>
<dbReference type="InterPro" id="IPR007361">
    <property type="entry name" value="DUF427"/>
</dbReference>
<organism evidence="2">
    <name type="scientific">uncultured Sphingomonadaceae bacterium</name>
    <dbReference type="NCBI Taxonomy" id="169976"/>
    <lineage>
        <taxon>Bacteria</taxon>
        <taxon>Pseudomonadati</taxon>
        <taxon>Pseudomonadota</taxon>
        <taxon>Alphaproteobacteria</taxon>
        <taxon>Sphingomonadales</taxon>
        <taxon>Sphingomonadaceae</taxon>
        <taxon>environmental samples</taxon>
    </lineage>
</organism>
<dbReference type="Pfam" id="PF04248">
    <property type="entry name" value="NTP_transf_9"/>
    <property type="match status" value="1"/>
</dbReference>
<accession>A0A6J4S1U4</accession>
<gene>
    <name evidence="2" type="ORF">AVDCRST_MAG91-29</name>
</gene>
<reference evidence="2" key="1">
    <citation type="submission" date="2020-02" db="EMBL/GenBank/DDBJ databases">
        <authorList>
            <person name="Meier V. D."/>
        </authorList>
    </citation>
    <scope>NUCLEOTIDE SEQUENCE</scope>
    <source>
        <strain evidence="2">AVDCRST_MAG91</strain>
    </source>
</reference>
<feature type="domain" description="DUF427" evidence="1">
    <location>
        <begin position="33"/>
        <end position="122"/>
    </location>
</feature>
<evidence type="ECO:0000313" key="2">
    <source>
        <dbReference type="EMBL" id="CAA9481288.1"/>
    </source>
</evidence>
<sequence length="164" mass="17600">MRPVANPVGPGQESVWSYPRPAVAERSNCHIIIEHAGQTIAKTTSAVRTIETSHPPSYYIPPTDIAPGVLRRTGGSSFCEWKGAAIYWDGLVGDLVLPRVGWSYPRPTAAFAMLGDHVAFYAGPFDRCLVDGELVTPQAGPFYGGWITSRVVGPFKGAPGTSGW</sequence>
<proteinExistence type="predicted"/>
<dbReference type="AlphaFoldDB" id="A0A6J4S1U4"/>
<dbReference type="PANTHER" id="PTHR43058:SF1">
    <property type="entry name" value="DUF427 DOMAIN-CONTAINING PROTEIN"/>
    <property type="match status" value="1"/>
</dbReference>